<dbReference type="RefSeq" id="WP_008184356.1">
    <property type="nucleotide sequence ID" value="NZ_GL890908.1"/>
</dbReference>
<organism evidence="4 5">
    <name type="scientific">Moorena producens 3L</name>
    <dbReference type="NCBI Taxonomy" id="489825"/>
    <lineage>
        <taxon>Bacteria</taxon>
        <taxon>Bacillati</taxon>
        <taxon>Cyanobacteriota</taxon>
        <taxon>Cyanophyceae</taxon>
        <taxon>Coleofasciculales</taxon>
        <taxon>Coleofasciculaceae</taxon>
        <taxon>Moorena</taxon>
    </lineage>
</organism>
<evidence type="ECO:0000259" key="3">
    <source>
        <dbReference type="Pfam" id="PF17482"/>
    </source>
</evidence>
<keyword evidence="5" id="KW-1185">Reference proteome</keyword>
<evidence type="ECO:0000259" key="2">
    <source>
        <dbReference type="Pfam" id="PF04984"/>
    </source>
</evidence>
<evidence type="ECO:0000313" key="5">
    <source>
        <dbReference type="Proteomes" id="UP000003959"/>
    </source>
</evidence>
<sequence length="461" mass="49854">MTQTMVLPGTYIEVRDEGLISAGGVVTGNIGIVGTAEKGPVDQVQLLGSLSEAKEIFGESDEWQDGTKNELTLIRALELIYQNGGQNVYAVRTAKNSTLSYATYELKDNSNTLLTLKAKTPGTLGNEIKIKITVVSTEITVKLSQDTIEETYSVTNIAELKTEVNQKSALVEVDGTTTEGTPKSVTDYANFTGGKNGADATSDDYARSLALLENEIVNIVLLAGQDVTTTGMSTVLEGHLKTTAGIKRERIGIIGSGFSNGKDSLDDITKHTINNDRIIFTAPGILVSSQGKQNKLPGSYLAAAVAGMLSSLPVQTSPTNKTLTIEGLTTEFNSTQLEKLVTKRVLTVEKRAGFRIVKGITTDDGAWKQITTRRIVDYAIYGVRSSCNPYIGKLNNERVRGAMKATLNAFLTRMVDNEALVSYQLDVSATRAQEKEGKVMVTMTLMPTFSIDFIQVTMYLQ</sequence>
<accession>F4XS28</accession>
<comment type="similarity">
    <text evidence="1">Belongs to the myoviridae tail sheath protein family.</text>
</comment>
<gene>
    <name evidence="4" type="ORF">LYNGBM3L_06000</name>
</gene>
<feature type="domain" description="Tail sheath protein subtilisin-like" evidence="2">
    <location>
        <begin position="200"/>
        <end position="362"/>
    </location>
</feature>
<dbReference type="PANTHER" id="PTHR35861:SF2">
    <property type="entry name" value="FELS-2 PROPHAGE PROTEIN"/>
    <property type="match status" value="1"/>
</dbReference>
<dbReference type="PANTHER" id="PTHR35861">
    <property type="match status" value="1"/>
</dbReference>
<dbReference type="InterPro" id="IPR052042">
    <property type="entry name" value="Tail_sheath_structural"/>
</dbReference>
<dbReference type="eggNOG" id="COG3497">
    <property type="taxonomic scope" value="Bacteria"/>
</dbReference>
<dbReference type="Pfam" id="PF17482">
    <property type="entry name" value="Phage_sheath_1C"/>
    <property type="match status" value="1"/>
</dbReference>
<dbReference type="AlphaFoldDB" id="F4XS28"/>
<dbReference type="Gene3D" id="3.40.50.11780">
    <property type="match status" value="1"/>
</dbReference>
<dbReference type="EMBL" id="GL890908">
    <property type="protein sequence ID" value="EGJ32620.1"/>
    <property type="molecule type" value="Genomic_DNA"/>
</dbReference>
<dbReference type="HOGENOM" id="CLU_027851_0_0_3"/>
<evidence type="ECO:0000313" key="4">
    <source>
        <dbReference type="EMBL" id="EGJ32620.1"/>
    </source>
</evidence>
<proteinExistence type="inferred from homology"/>
<name>F4XS28_9CYAN</name>
<dbReference type="Proteomes" id="UP000003959">
    <property type="component" value="Unassembled WGS sequence"/>
</dbReference>
<feature type="domain" description="Tail sheath protein C-terminal" evidence="3">
    <location>
        <begin position="363"/>
        <end position="460"/>
    </location>
</feature>
<evidence type="ECO:0000256" key="1">
    <source>
        <dbReference type="ARBA" id="ARBA00008005"/>
    </source>
</evidence>
<reference evidence="5" key="1">
    <citation type="journal article" date="2011" name="Proc. Natl. Acad. Sci. U.S.A.">
        <title>Genomic insights into the physiology and ecology of the marine filamentous cyanobacterium Lyngbya majuscula.</title>
        <authorList>
            <person name="Jones A.C."/>
            <person name="Monroe E.A."/>
            <person name="Podell S."/>
            <person name="Hess W.R."/>
            <person name="Klages S."/>
            <person name="Esquenazi E."/>
            <person name="Niessen S."/>
            <person name="Hoover H."/>
            <person name="Rothmann M."/>
            <person name="Lasken R.S."/>
            <person name="Yates J.R.III."/>
            <person name="Reinhardt R."/>
            <person name="Kube M."/>
            <person name="Burkart M.D."/>
            <person name="Allen E.E."/>
            <person name="Dorrestein P.C."/>
            <person name="Gerwick W.H."/>
            <person name="Gerwick L."/>
        </authorList>
    </citation>
    <scope>NUCLEOTIDE SEQUENCE [LARGE SCALE GENOMIC DNA]</scope>
    <source>
        <strain evidence="5">3L</strain>
    </source>
</reference>
<protein>
    <recommendedName>
        <fullName evidence="6">Phage tail sheath protein</fullName>
    </recommendedName>
</protein>
<dbReference type="Pfam" id="PF04984">
    <property type="entry name" value="Phage_sheath_1"/>
    <property type="match status" value="1"/>
</dbReference>
<dbReference type="InterPro" id="IPR020287">
    <property type="entry name" value="Tail_sheath_C"/>
</dbReference>
<evidence type="ECO:0008006" key="6">
    <source>
        <dbReference type="Google" id="ProtNLM"/>
    </source>
</evidence>
<dbReference type="InterPro" id="IPR035089">
    <property type="entry name" value="Phage_sheath_subtilisin"/>
</dbReference>